<dbReference type="Gene3D" id="3.40.50.300">
    <property type="entry name" value="P-loop containing nucleotide triphosphate hydrolases"/>
    <property type="match status" value="1"/>
</dbReference>
<reference evidence="1 2" key="1">
    <citation type="submission" date="2024-06" db="EMBL/GenBank/DDBJ databases">
        <title>Sorghum-associated microbial communities from plants grown in Nebraska, USA.</title>
        <authorList>
            <person name="Schachtman D."/>
        </authorList>
    </citation>
    <scope>NUCLEOTIDE SEQUENCE [LARGE SCALE GENOMIC DNA]</scope>
    <source>
        <strain evidence="1 2">1288</strain>
    </source>
</reference>
<name>A0ABV2KBL3_SPOPS</name>
<keyword evidence="2" id="KW-1185">Reference proteome</keyword>
<accession>A0ABV2KBL3</accession>
<evidence type="ECO:0000313" key="2">
    <source>
        <dbReference type="Proteomes" id="UP001549104"/>
    </source>
</evidence>
<gene>
    <name evidence="1" type="ORF">ABIC55_003583</name>
</gene>
<organism evidence="1 2">
    <name type="scientific">Sporosarcina psychrophila</name>
    <name type="common">Bacillus psychrophilus</name>
    <dbReference type="NCBI Taxonomy" id="1476"/>
    <lineage>
        <taxon>Bacteria</taxon>
        <taxon>Bacillati</taxon>
        <taxon>Bacillota</taxon>
        <taxon>Bacilli</taxon>
        <taxon>Bacillales</taxon>
        <taxon>Caryophanaceae</taxon>
        <taxon>Sporosarcina</taxon>
    </lineage>
</organism>
<dbReference type="SUPFAM" id="SSF52540">
    <property type="entry name" value="P-loop containing nucleoside triphosphate hydrolases"/>
    <property type="match status" value="1"/>
</dbReference>
<proteinExistence type="predicted"/>
<protein>
    <submittedName>
        <fullName evidence="1">DNA replication protein DnaC</fullName>
    </submittedName>
</protein>
<comment type="caution">
    <text evidence="1">The sequence shown here is derived from an EMBL/GenBank/DDBJ whole genome shotgun (WGS) entry which is preliminary data.</text>
</comment>
<dbReference type="RefSeq" id="WP_354314099.1">
    <property type="nucleotide sequence ID" value="NZ_JBEPME010000005.1"/>
</dbReference>
<evidence type="ECO:0000313" key="1">
    <source>
        <dbReference type="EMBL" id="MET3658466.1"/>
    </source>
</evidence>
<dbReference type="InterPro" id="IPR027417">
    <property type="entry name" value="P-loop_NTPase"/>
</dbReference>
<dbReference type="Proteomes" id="UP001549104">
    <property type="component" value="Unassembled WGS sequence"/>
</dbReference>
<sequence>MAQKCILADKRKDGCSTCAPLCQNRIALEGMNGDGGRIAAANLPKEYRHATLANSPAREAQAKVYTALERYADLFTEGTDKSAYLWSESPGTGKTTSAAALAIEWITRQYIGSLRKGEQPAQLLAYFLDVNSWQELYTGFNRPKIPEATAEKNSRIYYRQMELAKRAPFAVFDDLGVREATDGFRQDLHSVINYRVTNGLPSVYTSNLPIKEMATVFDSRLYDRIRDNCGEIHFEGASKRGRR</sequence>
<dbReference type="EMBL" id="JBEPME010000005">
    <property type="protein sequence ID" value="MET3658466.1"/>
    <property type="molecule type" value="Genomic_DNA"/>
</dbReference>